<reference evidence="2" key="1">
    <citation type="journal article" date="2023" name="Int. J. Syst. Evol. Microbiol.">
        <title>Methylocystis iwaonis sp. nov., a type II methane-oxidizing bacterium from surface soil of a rice paddy field in Japan, and emended description of the genus Methylocystis (ex Whittenbury et al. 1970) Bowman et al. 1993.</title>
        <authorList>
            <person name="Kaise H."/>
            <person name="Sawadogo J.B."/>
            <person name="Alam M.S."/>
            <person name="Ueno C."/>
            <person name="Dianou D."/>
            <person name="Shinjo R."/>
            <person name="Asakawa S."/>
        </authorList>
    </citation>
    <scope>NUCLEOTIDE SEQUENCE</scope>
    <source>
        <strain evidence="2">LMG27198</strain>
    </source>
</reference>
<dbReference type="AlphaFoldDB" id="A0A9W6LSJ7"/>
<evidence type="ECO:0000313" key="2">
    <source>
        <dbReference type="EMBL" id="GLI93755.1"/>
    </source>
</evidence>
<evidence type="ECO:0000313" key="3">
    <source>
        <dbReference type="Proteomes" id="UP001144323"/>
    </source>
</evidence>
<dbReference type="EMBL" id="BSEC01000001">
    <property type="protein sequence ID" value="GLI93755.1"/>
    <property type="molecule type" value="Genomic_DNA"/>
</dbReference>
<dbReference type="Proteomes" id="UP001144323">
    <property type="component" value="Unassembled WGS sequence"/>
</dbReference>
<name>A0A9W6LSJ7_9HYPH</name>
<dbReference type="RefSeq" id="WP_281803757.1">
    <property type="nucleotide sequence ID" value="NZ_BSEC01000001.1"/>
</dbReference>
<feature type="chain" id="PRO_5040813860" evidence="1">
    <location>
        <begin position="25"/>
        <end position="233"/>
    </location>
</feature>
<feature type="signal peptide" evidence="1">
    <location>
        <begin position="1"/>
        <end position="24"/>
    </location>
</feature>
<evidence type="ECO:0000256" key="1">
    <source>
        <dbReference type="SAM" id="SignalP"/>
    </source>
</evidence>
<organism evidence="2 3">
    <name type="scientific">Methylocystis echinoides</name>
    <dbReference type="NCBI Taxonomy" id="29468"/>
    <lineage>
        <taxon>Bacteria</taxon>
        <taxon>Pseudomonadati</taxon>
        <taxon>Pseudomonadota</taxon>
        <taxon>Alphaproteobacteria</taxon>
        <taxon>Hyphomicrobiales</taxon>
        <taxon>Methylocystaceae</taxon>
        <taxon>Methylocystis</taxon>
    </lineage>
</organism>
<protein>
    <submittedName>
        <fullName evidence="2">Uncharacterized protein</fullName>
    </submittedName>
</protein>
<comment type="caution">
    <text evidence="2">The sequence shown here is derived from an EMBL/GenBank/DDBJ whole genome shotgun (WGS) entry which is preliminary data.</text>
</comment>
<keyword evidence="1" id="KW-0732">Signal</keyword>
<sequence>MKTRNIFSLLAFAYAVASGAPALALSSPQIGASGQTYASGTLQCALNPTAGMSPMVQAGLYNPKKNTSGTVVLNGAQVASVAFLSPDATVWLVNGLNTVAVSILRGLSDSYSFDASPSTAWNQPNVCIPDTRGNTINGALEYAASSKSYATVTPGCALNPASGQPQPYVNLFDNGSYVLNVSINNAPLTQLGSRRRSTPVFLAPGWNIILAANGTLSTDTYVRNGGAGTCTLP</sequence>
<keyword evidence="3" id="KW-1185">Reference proteome</keyword>
<gene>
    <name evidence="2" type="ORF">LMG27198_27470</name>
</gene>
<accession>A0A9W6LSJ7</accession>
<proteinExistence type="predicted"/>